<evidence type="ECO:0000313" key="2">
    <source>
        <dbReference type="EMBL" id="GGS13549.1"/>
    </source>
</evidence>
<dbReference type="EMBL" id="BMTL01000029">
    <property type="protein sequence ID" value="GGS13549.1"/>
    <property type="molecule type" value="Genomic_DNA"/>
</dbReference>
<evidence type="ECO:0000313" key="3">
    <source>
        <dbReference type="Proteomes" id="UP000606194"/>
    </source>
</evidence>
<protein>
    <submittedName>
        <fullName evidence="2">Uncharacterized protein</fullName>
    </submittedName>
</protein>
<comment type="caution">
    <text evidence="2">The sequence shown here is derived from an EMBL/GenBank/DDBJ whole genome shotgun (WGS) entry which is preliminary data.</text>
</comment>
<dbReference type="Proteomes" id="UP000606194">
    <property type="component" value="Unassembled WGS sequence"/>
</dbReference>
<keyword evidence="3" id="KW-1185">Reference proteome</keyword>
<accession>A0A918G277</accession>
<evidence type="ECO:0000256" key="1">
    <source>
        <dbReference type="SAM" id="MobiDB-lite"/>
    </source>
</evidence>
<name>A0A918G277_9ACTN</name>
<proteinExistence type="predicted"/>
<gene>
    <name evidence="2" type="ORF">GCM10010269_61090</name>
</gene>
<reference evidence="2" key="1">
    <citation type="journal article" date="2014" name="Int. J. Syst. Evol. Microbiol.">
        <title>Complete genome sequence of Corynebacterium casei LMG S-19264T (=DSM 44701T), isolated from a smear-ripened cheese.</title>
        <authorList>
            <consortium name="US DOE Joint Genome Institute (JGI-PGF)"/>
            <person name="Walter F."/>
            <person name="Albersmeier A."/>
            <person name="Kalinowski J."/>
            <person name="Ruckert C."/>
        </authorList>
    </citation>
    <scope>NUCLEOTIDE SEQUENCE</scope>
    <source>
        <strain evidence="2">JCM 4386</strain>
    </source>
</reference>
<feature type="region of interest" description="Disordered" evidence="1">
    <location>
        <begin position="1"/>
        <end position="24"/>
    </location>
</feature>
<sequence>MTAAVRVCPAAPHSATADPMPSTARVANRSRIRPGSGATKALFSKLPRPFPALMRHRADAPCDTTRATA</sequence>
<organism evidence="2 3">
    <name type="scientific">Streptomyces humidus</name>
    <dbReference type="NCBI Taxonomy" id="52259"/>
    <lineage>
        <taxon>Bacteria</taxon>
        <taxon>Bacillati</taxon>
        <taxon>Actinomycetota</taxon>
        <taxon>Actinomycetes</taxon>
        <taxon>Kitasatosporales</taxon>
        <taxon>Streptomycetaceae</taxon>
        <taxon>Streptomyces</taxon>
    </lineage>
</organism>
<dbReference type="AlphaFoldDB" id="A0A918G277"/>
<reference evidence="2" key="2">
    <citation type="submission" date="2020-09" db="EMBL/GenBank/DDBJ databases">
        <authorList>
            <person name="Sun Q."/>
            <person name="Ohkuma M."/>
        </authorList>
    </citation>
    <scope>NUCLEOTIDE SEQUENCE</scope>
    <source>
        <strain evidence="2">JCM 4386</strain>
    </source>
</reference>